<sequence length="202" mass="22487">MEASNKIEHEIGGLKNDALRFGLQGIKSDIVGSHPLESAFQSAIVKEEQMKRKVLANTYGSAFPLKQEFDRKILSRFQRPPGLIPSSMLGLESYTGALEDFGVEDYLQGVHDSETMRAPDLHHGIEPVNNNEVIVVEETHSTVGDLELLKKQMVKKLNAVAVVILPFVQYPPPPSASSFVEPQERHPLFWGLRQPSWSSTTP</sequence>
<comment type="caution">
    <text evidence="1">The sequence shown here is derived from an EMBL/GenBank/DDBJ whole genome shotgun (WGS) entry which is preliminary data.</text>
</comment>
<gene>
    <name evidence="1" type="ORF">L1987_36589</name>
</gene>
<reference evidence="2" key="1">
    <citation type="journal article" date="2022" name="Mol. Ecol. Resour.">
        <title>The genomes of chicory, endive, great burdock and yacon provide insights into Asteraceae palaeo-polyploidization history and plant inulin production.</title>
        <authorList>
            <person name="Fan W."/>
            <person name="Wang S."/>
            <person name="Wang H."/>
            <person name="Wang A."/>
            <person name="Jiang F."/>
            <person name="Liu H."/>
            <person name="Zhao H."/>
            <person name="Xu D."/>
            <person name="Zhang Y."/>
        </authorList>
    </citation>
    <scope>NUCLEOTIDE SEQUENCE [LARGE SCALE GENOMIC DNA]</scope>
    <source>
        <strain evidence="2">cv. Yunnan</strain>
    </source>
</reference>
<dbReference type="Proteomes" id="UP001056120">
    <property type="component" value="Linkage Group LG12"/>
</dbReference>
<reference evidence="1 2" key="2">
    <citation type="journal article" date="2022" name="Mol. Ecol. Resour.">
        <title>The genomes of chicory, endive, great burdock and yacon provide insights into Asteraceae paleo-polyploidization history and plant inulin production.</title>
        <authorList>
            <person name="Fan W."/>
            <person name="Wang S."/>
            <person name="Wang H."/>
            <person name="Wang A."/>
            <person name="Jiang F."/>
            <person name="Liu H."/>
            <person name="Zhao H."/>
            <person name="Xu D."/>
            <person name="Zhang Y."/>
        </authorList>
    </citation>
    <scope>NUCLEOTIDE SEQUENCE [LARGE SCALE GENOMIC DNA]</scope>
    <source>
        <strain evidence="2">cv. Yunnan</strain>
        <tissue evidence="1">Leaves</tissue>
    </source>
</reference>
<proteinExistence type="predicted"/>
<evidence type="ECO:0000313" key="1">
    <source>
        <dbReference type="EMBL" id="KAI3793965.1"/>
    </source>
</evidence>
<evidence type="ECO:0000313" key="2">
    <source>
        <dbReference type="Proteomes" id="UP001056120"/>
    </source>
</evidence>
<name>A0ACB9HE12_9ASTR</name>
<accession>A0ACB9HE12</accession>
<protein>
    <submittedName>
        <fullName evidence="1">Uncharacterized protein</fullName>
    </submittedName>
</protein>
<keyword evidence="2" id="KW-1185">Reference proteome</keyword>
<dbReference type="EMBL" id="CM042029">
    <property type="protein sequence ID" value="KAI3793965.1"/>
    <property type="molecule type" value="Genomic_DNA"/>
</dbReference>
<organism evidence="1 2">
    <name type="scientific">Smallanthus sonchifolius</name>
    <dbReference type="NCBI Taxonomy" id="185202"/>
    <lineage>
        <taxon>Eukaryota</taxon>
        <taxon>Viridiplantae</taxon>
        <taxon>Streptophyta</taxon>
        <taxon>Embryophyta</taxon>
        <taxon>Tracheophyta</taxon>
        <taxon>Spermatophyta</taxon>
        <taxon>Magnoliopsida</taxon>
        <taxon>eudicotyledons</taxon>
        <taxon>Gunneridae</taxon>
        <taxon>Pentapetalae</taxon>
        <taxon>asterids</taxon>
        <taxon>campanulids</taxon>
        <taxon>Asterales</taxon>
        <taxon>Asteraceae</taxon>
        <taxon>Asteroideae</taxon>
        <taxon>Heliantheae alliance</taxon>
        <taxon>Millerieae</taxon>
        <taxon>Smallanthus</taxon>
    </lineage>
</organism>